<dbReference type="PANTHER" id="PTHR33472">
    <property type="entry name" value="OS01G0106600 PROTEIN"/>
    <property type="match status" value="1"/>
</dbReference>
<feature type="region of interest" description="Disordered" evidence="1">
    <location>
        <begin position="239"/>
        <end position="281"/>
    </location>
</feature>
<proteinExistence type="predicted"/>
<protein>
    <submittedName>
        <fullName evidence="2">Uncharacterized protein</fullName>
    </submittedName>
</protein>
<sequence length="281" mass="30628">MEAFSPGRGEALATRAGPMLRDVEKVGEMVDGRIRGEVDLEEARAMAALSAICVSDAPSVRPSAADILTTMRSKIPSLSLLFEEKIPPSTLLFSPALNLIVILIFYESKLLFRLHRIMAPESTRPENEGERQKGGLDQEIRELISALTNRLGSIHRTQKSGNSSTLNQDDDEQGVRIITLAGSNLGATMRGDMDEKPAHPQGLDLPEDEDFATYVNSNFQAINNSIMLGGSYKTNDPGVHLDISDYSEQDDHPKKGRKKNTGSSRSGRQSGNSDASDSERS</sequence>
<accession>A0AAW2WYP5</accession>
<feature type="region of interest" description="Disordered" evidence="1">
    <location>
        <begin position="186"/>
        <end position="206"/>
    </location>
</feature>
<dbReference type="PANTHER" id="PTHR33472:SF28">
    <property type="entry name" value="BROMO AND FHA DOMAIN-CONTAINING PROTEIN DDB_G0267958"/>
    <property type="match status" value="1"/>
</dbReference>
<name>A0AAW2WYP5_9LAMI</name>
<organism evidence="2">
    <name type="scientific">Sesamum latifolium</name>
    <dbReference type="NCBI Taxonomy" id="2727402"/>
    <lineage>
        <taxon>Eukaryota</taxon>
        <taxon>Viridiplantae</taxon>
        <taxon>Streptophyta</taxon>
        <taxon>Embryophyta</taxon>
        <taxon>Tracheophyta</taxon>
        <taxon>Spermatophyta</taxon>
        <taxon>Magnoliopsida</taxon>
        <taxon>eudicotyledons</taxon>
        <taxon>Gunneridae</taxon>
        <taxon>Pentapetalae</taxon>
        <taxon>asterids</taxon>
        <taxon>lamiids</taxon>
        <taxon>Lamiales</taxon>
        <taxon>Pedaliaceae</taxon>
        <taxon>Sesamum</taxon>
    </lineage>
</organism>
<evidence type="ECO:0000313" key="2">
    <source>
        <dbReference type="EMBL" id="KAL0446573.1"/>
    </source>
</evidence>
<feature type="region of interest" description="Disordered" evidence="1">
    <location>
        <begin position="154"/>
        <end position="173"/>
    </location>
</feature>
<gene>
    <name evidence="2" type="ORF">Slati_1785200</name>
</gene>
<comment type="caution">
    <text evidence="2">The sequence shown here is derived from an EMBL/GenBank/DDBJ whole genome shotgun (WGS) entry which is preliminary data.</text>
</comment>
<reference evidence="2" key="1">
    <citation type="submission" date="2020-06" db="EMBL/GenBank/DDBJ databases">
        <authorList>
            <person name="Li T."/>
            <person name="Hu X."/>
            <person name="Zhang T."/>
            <person name="Song X."/>
            <person name="Zhang H."/>
            <person name="Dai N."/>
            <person name="Sheng W."/>
            <person name="Hou X."/>
            <person name="Wei L."/>
        </authorList>
    </citation>
    <scope>NUCLEOTIDE SEQUENCE</scope>
    <source>
        <strain evidence="2">KEN1</strain>
        <tissue evidence="2">Leaf</tissue>
    </source>
</reference>
<dbReference type="AlphaFoldDB" id="A0AAW2WYP5"/>
<dbReference type="EMBL" id="JACGWN010000006">
    <property type="protein sequence ID" value="KAL0446573.1"/>
    <property type="molecule type" value="Genomic_DNA"/>
</dbReference>
<evidence type="ECO:0000256" key="1">
    <source>
        <dbReference type="SAM" id="MobiDB-lite"/>
    </source>
</evidence>
<reference evidence="2" key="2">
    <citation type="journal article" date="2024" name="Plant">
        <title>Genomic evolution and insights into agronomic trait innovations of Sesamum species.</title>
        <authorList>
            <person name="Miao H."/>
            <person name="Wang L."/>
            <person name="Qu L."/>
            <person name="Liu H."/>
            <person name="Sun Y."/>
            <person name="Le M."/>
            <person name="Wang Q."/>
            <person name="Wei S."/>
            <person name="Zheng Y."/>
            <person name="Lin W."/>
            <person name="Duan Y."/>
            <person name="Cao H."/>
            <person name="Xiong S."/>
            <person name="Wang X."/>
            <person name="Wei L."/>
            <person name="Li C."/>
            <person name="Ma Q."/>
            <person name="Ju M."/>
            <person name="Zhao R."/>
            <person name="Li G."/>
            <person name="Mu C."/>
            <person name="Tian Q."/>
            <person name="Mei H."/>
            <person name="Zhang T."/>
            <person name="Gao T."/>
            <person name="Zhang H."/>
        </authorList>
    </citation>
    <scope>NUCLEOTIDE SEQUENCE</scope>
    <source>
        <strain evidence="2">KEN1</strain>
    </source>
</reference>
<feature type="compositionally biased region" description="Low complexity" evidence="1">
    <location>
        <begin position="262"/>
        <end position="273"/>
    </location>
</feature>